<reference evidence="2 3" key="1">
    <citation type="journal article" date="2019" name="Int. J. Syst. Evol. Microbiol.">
        <title>The Global Catalogue of Microorganisms (GCM) 10K type strain sequencing project: providing services to taxonomists for standard genome sequencing and annotation.</title>
        <authorList>
            <consortium name="The Broad Institute Genomics Platform"/>
            <consortium name="The Broad Institute Genome Sequencing Center for Infectious Disease"/>
            <person name="Wu L."/>
            <person name="Ma J."/>
        </authorList>
    </citation>
    <scope>NUCLEOTIDE SEQUENCE [LARGE SCALE GENOMIC DNA]</scope>
    <source>
        <strain evidence="2 3">JCM 16331</strain>
    </source>
</reference>
<gene>
    <name evidence="2" type="ORF">GCM10009021_13650</name>
</gene>
<evidence type="ECO:0000313" key="3">
    <source>
        <dbReference type="Proteomes" id="UP000608850"/>
    </source>
</evidence>
<evidence type="ECO:0000313" key="2">
    <source>
        <dbReference type="EMBL" id="GGN14639.1"/>
    </source>
</evidence>
<sequence>MSSWREAYFNYKDLDDPVERHFFRRSLEFSKSEPLEDVYELALLLKSVQGDRDEWYYRGQRDADWTIRPSLFRYDVGDVDQEIRKLSSLVRHLQSELQVSQEDALAIAKHYSGVLENTAVRSWLLDVTTEPLVACFFASYNSNPEDVGRVCLFKSYEMDRYSSSTPKRLGEVRFISPSDVSRIERQRAAFIDGAHPDLLEGYLPLNWRFHQKEDVVFSDPDLAITEEELLWVEDEYREIIHNWEEDVWPEDIPPSKMVTPPHNPTEPVTPVDYLSTVKEWLADMDENYEDLNDDDQQRIRDLCQIHSEMRDSDEISMSLKSEITLKQIVSFVVGFAQQKDRKISFDDIVSRYWHESGGPETDRQAVKQIISNVRPSHEFTRSWDNRYS</sequence>
<dbReference type="Proteomes" id="UP000608850">
    <property type="component" value="Unassembled WGS sequence"/>
</dbReference>
<feature type="domain" description="FRG" evidence="1">
    <location>
        <begin position="51"/>
        <end position="151"/>
    </location>
</feature>
<dbReference type="AlphaFoldDB" id="A0A830GBF4"/>
<dbReference type="InterPro" id="IPR014966">
    <property type="entry name" value="FRG-dom"/>
</dbReference>
<dbReference type="RefSeq" id="WP_188877943.1">
    <property type="nucleotide sequence ID" value="NZ_BMOQ01000004.1"/>
</dbReference>
<proteinExistence type="predicted"/>
<accession>A0A830GBF4</accession>
<dbReference type="Pfam" id="PF08867">
    <property type="entry name" value="FRG"/>
    <property type="match status" value="1"/>
</dbReference>
<comment type="caution">
    <text evidence="2">The sequence shown here is derived from an EMBL/GenBank/DDBJ whole genome shotgun (WGS) entry which is preliminary data.</text>
</comment>
<dbReference type="SMART" id="SM00901">
    <property type="entry name" value="FRG"/>
    <property type="match status" value="1"/>
</dbReference>
<name>A0A830GBF4_9EURY</name>
<keyword evidence="3" id="KW-1185">Reference proteome</keyword>
<protein>
    <recommendedName>
        <fullName evidence="1">FRG domain-containing protein</fullName>
    </recommendedName>
</protein>
<evidence type="ECO:0000259" key="1">
    <source>
        <dbReference type="SMART" id="SM00901"/>
    </source>
</evidence>
<dbReference type="EMBL" id="BMOQ01000004">
    <property type="protein sequence ID" value="GGN14639.1"/>
    <property type="molecule type" value="Genomic_DNA"/>
</dbReference>
<organism evidence="2 3">
    <name type="scientific">Halarchaeum nitratireducens</name>
    <dbReference type="NCBI Taxonomy" id="489913"/>
    <lineage>
        <taxon>Archaea</taxon>
        <taxon>Methanobacteriati</taxon>
        <taxon>Methanobacteriota</taxon>
        <taxon>Stenosarchaea group</taxon>
        <taxon>Halobacteria</taxon>
        <taxon>Halobacteriales</taxon>
        <taxon>Halobacteriaceae</taxon>
    </lineage>
</organism>